<evidence type="ECO:0000313" key="2">
    <source>
        <dbReference type="Proteomes" id="UP000321562"/>
    </source>
</evidence>
<dbReference type="AlphaFoldDB" id="A0A5C6S0H0"/>
<evidence type="ECO:0000313" key="1">
    <source>
        <dbReference type="EMBL" id="TXB68021.1"/>
    </source>
</evidence>
<proteinExistence type="predicted"/>
<gene>
    <name evidence="1" type="ORF">FQV27_12560</name>
</gene>
<dbReference type="OrthoDB" id="9790784at2"/>
<dbReference type="Proteomes" id="UP000321562">
    <property type="component" value="Unassembled WGS sequence"/>
</dbReference>
<comment type="caution">
    <text evidence="1">The sequence shown here is derived from an EMBL/GenBank/DDBJ whole genome shotgun (WGS) entry which is preliminary data.</text>
</comment>
<protein>
    <submittedName>
        <fullName evidence="1">Uncharacterized protein</fullName>
    </submittedName>
</protein>
<name>A0A5C6S0H0_9RHOB</name>
<organism evidence="1 2">
    <name type="scientific">Paracoccus aurantiacus</name>
    <dbReference type="NCBI Taxonomy" id="2599412"/>
    <lineage>
        <taxon>Bacteria</taxon>
        <taxon>Pseudomonadati</taxon>
        <taxon>Pseudomonadota</taxon>
        <taxon>Alphaproteobacteria</taxon>
        <taxon>Rhodobacterales</taxon>
        <taxon>Paracoccaceae</taxon>
        <taxon>Paracoccus</taxon>
    </lineage>
</organism>
<reference evidence="1 2" key="1">
    <citation type="submission" date="2019-08" db="EMBL/GenBank/DDBJ databases">
        <authorList>
            <person name="Ye J."/>
        </authorList>
    </citation>
    <scope>NUCLEOTIDE SEQUENCE [LARGE SCALE GENOMIC DNA]</scope>
    <source>
        <strain evidence="1 2">TK008</strain>
    </source>
</reference>
<keyword evidence="2" id="KW-1185">Reference proteome</keyword>
<sequence length="184" mass="20367">MSLDYNLAPYVPGAMRVEANGQVIDYISSGRNSGGGSYYKSRFSDEMEFRILWYDAAEETAWMSDIMVRGRELSAYDTEREVLGLDIVVGPGADLLVTTPNADALRLMRDDRTDEITTDMRAPVVLRQLCGTSLPLDDPRIDPLVSAAHDPDDSLSRRIARIMTARNEFIGDGGVIQSRCGGRE</sequence>
<accession>A0A5C6S0H0</accession>
<dbReference type="EMBL" id="VOPL01000005">
    <property type="protein sequence ID" value="TXB68021.1"/>
    <property type="molecule type" value="Genomic_DNA"/>
</dbReference>
<dbReference type="RefSeq" id="WP_147099035.1">
    <property type="nucleotide sequence ID" value="NZ_JBHUFH010000003.1"/>
</dbReference>